<evidence type="ECO:0000313" key="5">
    <source>
        <dbReference type="Ensembl" id="ENSOMYP00000005919.2"/>
    </source>
</evidence>
<accession>A0A8C7M0M6</accession>
<reference evidence="5" key="3">
    <citation type="submission" date="2025-09" db="UniProtKB">
        <authorList>
            <consortium name="Ensembl"/>
        </authorList>
    </citation>
    <scope>IDENTIFICATION</scope>
</reference>
<feature type="compositionally biased region" description="Basic residues" evidence="3">
    <location>
        <begin position="526"/>
        <end position="536"/>
    </location>
</feature>
<evidence type="ECO:0008006" key="7">
    <source>
        <dbReference type="Google" id="ProtNLM"/>
    </source>
</evidence>
<feature type="compositionally biased region" description="Basic and acidic residues" evidence="3">
    <location>
        <begin position="187"/>
        <end position="202"/>
    </location>
</feature>
<feature type="region of interest" description="Disordered" evidence="3">
    <location>
        <begin position="93"/>
        <end position="258"/>
    </location>
</feature>
<dbReference type="GO" id="GO:0005634">
    <property type="term" value="C:nucleus"/>
    <property type="evidence" value="ECO:0007669"/>
    <property type="project" value="UniProtKB-SubCell"/>
</dbReference>
<feature type="compositionally biased region" description="Basic and acidic residues" evidence="3">
    <location>
        <begin position="445"/>
        <end position="456"/>
    </location>
</feature>
<reference evidence="5" key="2">
    <citation type="submission" date="2025-08" db="UniProtKB">
        <authorList>
            <consortium name="Ensembl"/>
        </authorList>
    </citation>
    <scope>IDENTIFICATION</scope>
</reference>
<feature type="compositionally biased region" description="Low complexity" evidence="3">
    <location>
        <begin position="352"/>
        <end position="368"/>
    </location>
</feature>
<feature type="region of interest" description="Disordered" evidence="3">
    <location>
        <begin position="320"/>
        <end position="469"/>
    </location>
</feature>
<dbReference type="GeneTree" id="ENSGT00940000154181"/>
<dbReference type="GO" id="GO:0006357">
    <property type="term" value="P:regulation of transcription by RNA polymerase II"/>
    <property type="evidence" value="ECO:0007669"/>
    <property type="project" value="TreeGrafter"/>
</dbReference>
<reference evidence="5" key="1">
    <citation type="submission" date="2020-07" db="EMBL/GenBank/DDBJ databases">
        <title>A long reads based de novo assembly of the rainbow trout Arlee double haploid line genome.</title>
        <authorList>
            <person name="Gao G."/>
            <person name="Palti Y."/>
        </authorList>
    </citation>
    <scope>NUCLEOTIDE SEQUENCE [LARGE SCALE GENOMIC DNA]</scope>
</reference>
<sequence>MAENWQDATCQQVKLIAGRLNELLSTGLDLLHSELGVDFGVKPEIPPWLIFLAACIGLVLMVAMWASACRRLFKKRPTIVEIETVESTKPASIKVAKTEEPKKAKRKTTEKKSQPNGSVVAELQEDVRVTEDNLPVVPHHSPQIKTEKASEVKKTKKKQKQAVKEAKTASSHGKESEEVSGTWETKISNKEKREQRRKDKTSGDGSGSPGGVDPLPSTPPTESTKASPKAASPGSVSEKKEKKKKGESSKTKAEKADAVAAVAVVRPQAISSEEAPVVTEERPDLAVTAQEAPALTIFPDEGHWTTPESNQDTAVWGQETEGGCTVNDAGITSEPQLLCPSPPKPQVEDEWSGLNGDGSAAAADGYSDWNAPAEGWENYGELPAPVQAVPPALEEPLPETVKQVSDEEREKAEPAADGTGKLKKKKKKKKKQAEDAVVTGQESEEPSKKVVTEAKVKKQPIKEPAAPTVQAVNAAAVKARVEQPVVVQNTAPIAQVPPQPAETKPTAKQNSLPAPTHKESQPSKPVMKKKRARRET</sequence>
<comment type="subcellular location">
    <subcellularLocation>
        <location evidence="1">Nucleus</location>
    </subcellularLocation>
</comment>
<keyword evidence="2" id="KW-0539">Nucleus</keyword>
<dbReference type="Proteomes" id="UP000694395">
    <property type="component" value="Chromosome 2"/>
</dbReference>
<protein>
    <recommendedName>
        <fullName evidence="7">LYRIC protein</fullName>
    </recommendedName>
</protein>
<keyword evidence="4" id="KW-0472">Membrane</keyword>
<feature type="region of interest" description="Disordered" evidence="3">
    <location>
        <begin position="491"/>
        <end position="536"/>
    </location>
</feature>
<feature type="compositionally biased region" description="Low complexity" evidence="3">
    <location>
        <begin position="381"/>
        <end position="399"/>
    </location>
</feature>
<keyword evidence="4" id="KW-1133">Transmembrane helix</keyword>
<organism evidence="5 6">
    <name type="scientific">Oncorhynchus mykiss</name>
    <name type="common">Rainbow trout</name>
    <name type="synonym">Salmo gairdneri</name>
    <dbReference type="NCBI Taxonomy" id="8022"/>
    <lineage>
        <taxon>Eukaryota</taxon>
        <taxon>Metazoa</taxon>
        <taxon>Chordata</taxon>
        <taxon>Craniata</taxon>
        <taxon>Vertebrata</taxon>
        <taxon>Euteleostomi</taxon>
        <taxon>Actinopterygii</taxon>
        <taxon>Neopterygii</taxon>
        <taxon>Teleostei</taxon>
        <taxon>Protacanthopterygii</taxon>
        <taxon>Salmoniformes</taxon>
        <taxon>Salmonidae</taxon>
        <taxon>Salmoninae</taxon>
        <taxon>Oncorhynchus</taxon>
    </lineage>
</organism>
<dbReference type="PANTHER" id="PTHR23251:SF0">
    <property type="entry name" value="PROTEIN LYRIC"/>
    <property type="match status" value="1"/>
</dbReference>
<dbReference type="InterPro" id="IPR052305">
    <property type="entry name" value="TransReg_TumorExp"/>
</dbReference>
<dbReference type="AlphaFoldDB" id="A0A8C7M0M6"/>
<dbReference type="GO" id="GO:0043066">
    <property type="term" value="P:negative regulation of apoptotic process"/>
    <property type="evidence" value="ECO:0007669"/>
    <property type="project" value="InterPro"/>
</dbReference>
<evidence type="ECO:0000256" key="3">
    <source>
        <dbReference type="SAM" id="MobiDB-lite"/>
    </source>
</evidence>
<evidence type="ECO:0000313" key="6">
    <source>
        <dbReference type="Proteomes" id="UP000694395"/>
    </source>
</evidence>
<name>A0A8C7M0M6_ONCMY</name>
<feature type="compositionally biased region" description="Basic and acidic residues" evidence="3">
    <location>
        <begin position="404"/>
        <end position="414"/>
    </location>
</feature>
<keyword evidence="6" id="KW-1185">Reference proteome</keyword>
<feature type="compositionally biased region" description="Basic and acidic residues" evidence="3">
    <location>
        <begin position="162"/>
        <end position="177"/>
    </location>
</feature>
<evidence type="ECO:0000256" key="2">
    <source>
        <dbReference type="ARBA" id="ARBA00023242"/>
    </source>
</evidence>
<dbReference type="GO" id="GO:0003712">
    <property type="term" value="F:transcription coregulator activity"/>
    <property type="evidence" value="ECO:0007669"/>
    <property type="project" value="TreeGrafter"/>
</dbReference>
<dbReference type="GO" id="GO:0043123">
    <property type="term" value="P:positive regulation of canonical NF-kappaB signal transduction"/>
    <property type="evidence" value="ECO:0007669"/>
    <property type="project" value="InterPro"/>
</dbReference>
<proteinExistence type="predicted"/>
<dbReference type="PANTHER" id="PTHR23251">
    <property type="entry name" value="LYSINE-RICH CEACAM1 CO-ISOLATED PROTEIN LYRIC PROTEIN"/>
    <property type="match status" value="1"/>
</dbReference>
<dbReference type="GO" id="GO:0045766">
    <property type="term" value="P:positive regulation of angiogenesis"/>
    <property type="evidence" value="ECO:0007669"/>
    <property type="project" value="InterPro"/>
</dbReference>
<gene>
    <name evidence="5" type="primary">LOC110485460</name>
</gene>
<dbReference type="Pfam" id="PF15686">
    <property type="entry name" value="LYRIC"/>
    <property type="match status" value="1"/>
</dbReference>
<dbReference type="InterPro" id="IPR031402">
    <property type="entry name" value="LYRIC"/>
</dbReference>
<feature type="compositionally biased region" description="Basic and acidic residues" evidence="3">
    <location>
        <begin position="237"/>
        <end position="257"/>
    </location>
</feature>
<feature type="transmembrane region" description="Helical" evidence="4">
    <location>
        <begin position="45"/>
        <end position="66"/>
    </location>
</feature>
<evidence type="ECO:0000256" key="4">
    <source>
        <dbReference type="SAM" id="Phobius"/>
    </source>
</evidence>
<dbReference type="Ensembl" id="ENSOMYT00000006580.2">
    <property type="protein sequence ID" value="ENSOMYP00000005919.2"/>
    <property type="gene ID" value="ENSOMYG00000003015.2"/>
</dbReference>
<feature type="compositionally biased region" description="Basic residues" evidence="3">
    <location>
        <begin position="421"/>
        <end position="431"/>
    </location>
</feature>
<keyword evidence="4" id="KW-0812">Transmembrane</keyword>
<evidence type="ECO:0000256" key="1">
    <source>
        <dbReference type="ARBA" id="ARBA00004123"/>
    </source>
</evidence>